<protein>
    <submittedName>
        <fullName evidence="2">Uncharacterized protein</fullName>
    </submittedName>
</protein>
<keyword evidence="3" id="KW-1185">Reference proteome</keyword>
<sequence length="217" mass="25434">MLQKIRSTAIALIIITVAACNSNGSQQEGETAFQEYEAFVTQVERDTSADVTAIDSSAWNKSTQELQQEFDQHTENMEVYLESFKPERREEVRNLMQRYDQAFERRQQNYEEVSRRYKLRKEMLGVEVNSDDLNNIKAQDLPETYQQFVNALDDRKENLDSRDWEIVEGLWSALNNRKRSLENELDQSARNTIEQQQKKFLEISNNYKTTAQANATE</sequence>
<comment type="caution">
    <text evidence="2">The sequence shown here is derived from an EMBL/GenBank/DDBJ whole genome shotgun (WGS) entry which is preliminary data.</text>
</comment>
<dbReference type="RefSeq" id="WP_229961907.1">
    <property type="nucleotide sequence ID" value="NZ_JAJJWI010000016.1"/>
</dbReference>
<keyword evidence="1" id="KW-0175">Coiled coil</keyword>
<organism evidence="2 3">
    <name type="scientific">Pontibacter silvestris</name>
    <dbReference type="NCBI Taxonomy" id="2305183"/>
    <lineage>
        <taxon>Bacteria</taxon>
        <taxon>Pseudomonadati</taxon>
        <taxon>Bacteroidota</taxon>
        <taxon>Cytophagia</taxon>
        <taxon>Cytophagales</taxon>
        <taxon>Hymenobacteraceae</taxon>
        <taxon>Pontibacter</taxon>
    </lineage>
</organism>
<reference evidence="3" key="1">
    <citation type="journal article" date="2019" name="Int. J. Syst. Evol. Microbiol.">
        <title>The Global Catalogue of Microorganisms (GCM) 10K type strain sequencing project: providing services to taxonomists for standard genome sequencing and annotation.</title>
        <authorList>
            <consortium name="The Broad Institute Genomics Platform"/>
            <consortium name="The Broad Institute Genome Sequencing Center for Infectious Disease"/>
            <person name="Wu L."/>
            <person name="Ma J."/>
        </authorList>
    </citation>
    <scope>NUCLEOTIDE SEQUENCE [LARGE SCALE GENOMIC DNA]</scope>
    <source>
        <strain evidence="3">JCM 16545</strain>
    </source>
</reference>
<proteinExistence type="predicted"/>
<evidence type="ECO:0000313" key="2">
    <source>
        <dbReference type="EMBL" id="MFD2065722.1"/>
    </source>
</evidence>
<feature type="coiled-coil region" evidence="1">
    <location>
        <begin position="171"/>
        <end position="198"/>
    </location>
</feature>
<evidence type="ECO:0000313" key="3">
    <source>
        <dbReference type="Proteomes" id="UP001597369"/>
    </source>
</evidence>
<dbReference type="Proteomes" id="UP001597369">
    <property type="component" value="Unassembled WGS sequence"/>
</dbReference>
<name>A0ABW4WST8_9BACT</name>
<evidence type="ECO:0000256" key="1">
    <source>
        <dbReference type="SAM" id="Coils"/>
    </source>
</evidence>
<dbReference type="EMBL" id="JBHUHV010000008">
    <property type="protein sequence ID" value="MFD2065722.1"/>
    <property type="molecule type" value="Genomic_DNA"/>
</dbReference>
<gene>
    <name evidence="2" type="ORF">ACFSKU_02420</name>
</gene>
<accession>A0ABW4WST8</accession>
<dbReference type="PROSITE" id="PS51257">
    <property type="entry name" value="PROKAR_LIPOPROTEIN"/>
    <property type="match status" value="1"/>
</dbReference>